<sequence length="51" mass="6218">MAVDKDIYKQILVTFTHEQVQKIETFWHKNQLKNRNEAIRLLVEKGLRHQE</sequence>
<dbReference type="RefSeq" id="WP_208742801.1">
    <property type="nucleotide sequence ID" value="NZ_CP031778.1"/>
</dbReference>
<accession>A0AAW5L6F9</accession>
<dbReference type="AlphaFoldDB" id="A0AAW5L6F9"/>
<proteinExistence type="predicted"/>
<name>A0AAW5L6F9_BACCE</name>
<organism evidence="1 2">
    <name type="scientific">Bacillus cereus</name>
    <dbReference type="NCBI Taxonomy" id="1396"/>
    <lineage>
        <taxon>Bacteria</taxon>
        <taxon>Bacillati</taxon>
        <taxon>Bacillota</taxon>
        <taxon>Bacilli</taxon>
        <taxon>Bacillales</taxon>
        <taxon>Bacillaceae</taxon>
        <taxon>Bacillus</taxon>
        <taxon>Bacillus cereus group</taxon>
    </lineage>
</organism>
<protein>
    <recommendedName>
        <fullName evidence="3">CopG family transcriptional regulator</fullName>
    </recommendedName>
</protein>
<evidence type="ECO:0008006" key="3">
    <source>
        <dbReference type="Google" id="ProtNLM"/>
    </source>
</evidence>
<dbReference type="EMBL" id="JANHEB010000075">
    <property type="protein sequence ID" value="MCQ6288510.1"/>
    <property type="molecule type" value="Genomic_DNA"/>
</dbReference>
<gene>
    <name evidence="1" type="ORF">NPM19_28395</name>
</gene>
<evidence type="ECO:0000313" key="2">
    <source>
        <dbReference type="Proteomes" id="UP001204643"/>
    </source>
</evidence>
<comment type="caution">
    <text evidence="1">The sequence shown here is derived from an EMBL/GenBank/DDBJ whole genome shotgun (WGS) entry which is preliminary data.</text>
</comment>
<evidence type="ECO:0000313" key="1">
    <source>
        <dbReference type="EMBL" id="MCQ6288510.1"/>
    </source>
</evidence>
<reference evidence="1" key="1">
    <citation type="submission" date="2022-07" db="EMBL/GenBank/DDBJ databases">
        <title>Identification and characterization of Bacillus thuringiensis and other Bacillus cereus group isolates from spinach by whole genome sequencing.</title>
        <authorList>
            <person name="Zao X."/>
            <person name="Zervas A."/>
            <person name="Hendriks M."/>
            <person name="Rajkovic A."/>
            <person name="Van Overbeek L."/>
            <person name="Hendriksen N.B."/>
            <person name="Uyttendaele M."/>
        </authorList>
    </citation>
    <scope>NUCLEOTIDE SEQUENCE</scope>
    <source>
        <strain evidence="1">781001F-1</strain>
    </source>
</reference>
<dbReference type="Proteomes" id="UP001204643">
    <property type="component" value="Unassembled WGS sequence"/>
</dbReference>